<feature type="non-terminal residue" evidence="2">
    <location>
        <position position="1"/>
    </location>
</feature>
<protein>
    <submittedName>
        <fullName evidence="2">Uncharacterized protein</fullName>
    </submittedName>
</protein>
<keyword evidence="3" id="KW-1185">Reference proteome</keyword>
<organism evidence="2 3">
    <name type="scientific">Homarus americanus</name>
    <name type="common">American lobster</name>
    <dbReference type="NCBI Taxonomy" id="6706"/>
    <lineage>
        <taxon>Eukaryota</taxon>
        <taxon>Metazoa</taxon>
        <taxon>Ecdysozoa</taxon>
        <taxon>Arthropoda</taxon>
        <taxon>Crustacea</taxon>
        <taxon>Multicrustacea</taxon>
        <taxon>Malacostraca</taxon>
        <taxon>Eumalacostraca</taxon>
        <taxon>Eucarida</taxon>
        <taxon>Decapoda</taxon>
        <taxon>Pleocyemata</taxon>
        <taxon>Astacidea</taxon>
        <taxon>Nephropoidea</taxon>
        <taxon>Nephropidae</taxon>
        <taxon>Homarus</taxon>
    </lineage>
</organism>
<accession>A0A8J5JQ02</accession>
<dbReference type="AlphaFoldDB" id="A0A8J5JQ02"/>
<name>A0A8J5JQ02_HOMAM</name>
<reference evidence="2" key="1">
    <citation type="journal article" date="2021" name="Sci. Adv.">
        <title>The American lobster genome reveals insights on longevity, neural, and immune adaptations.</title>
        <authorList>
            <person name="Polinski J.M."/>
            <person name="Zimin A.V."/>
            <person name="Clark K.F."/>
            <person name="Kohn A.B."/>
            <person name="Sadowski N."/>
            <person name="Timp W."/>
            <person name="Ptitsyn A."/>
            <person name="Khanna P."/>
            <person name="Romanova D.Y."/>
            <person name="Williams P."/>
            <person name="Greenwood S.J."/>
            <person name="Moroz L.L."/>
            <person name="Walt D.R."/>
            <person name="Bodnar A.G."/>
        </authorList>
    </citation>
    <scope>NUCLEOTIDE SEQUENCE</scope>
    <source>
        <strain evidence="2">GMGI-L3</strain>
    </source>
</reference>
<evidence type="ECO:0000313" key="2">
    <source>
        <dbReference type="EMBL" id="KAG7161926.1"/>
    </source>
</evidence>
<sequence>FPQFLLWWWMVKMTAWMLVTGALLVGSVVQGLPSGQLGEPAPLEIVSMVYKSYVRSVCSGKPEVTDCETRVEDCMTWLNMGPDNIGGTPDIENLCSEGIQDCWTRVTDCMALLVPSEEVNTFSPFTKMCLDTQEQDPECASKLHCAMLMASSAGGPPDMDVICRDRPQPSCQQEVMQCIEMMKPDPSHIAKLNCATSDKPNCEEEVVSCVQMMLPEGAPPLGPPTATMVCGEGQTECHEKFKKCDALMLELMP</sequence>
<evidence type="ECO:0000256" key="1">
    <source>
        <dbReference type="SAM" id="SignalP"/>
    </source>
</evidence>
<gene>
    <name evidence="2" type="ORF">Hamer_G019941</name>
</gene>
<dbReference type="EMBL" id="JAHLQT010028706">
    <property type="protein sequence ID" value="KAG7161926.1"/>
    <property type="molecule type" value="Genomic_DNA"/>
</dbReference>
<dbReference type="Proteomes" id="UP000747542">
    <property type="component" value="Unassembled WGS sequence"/>
</dbReference>
<proteinExistence type="predicted"/>
<feature type="signal peptide" evidence="1">
    <location>
        <begin position="1"/>
        <end position="21"/>
    </location>
</feature>
<keyword evidence="1" id="KW-0732">Signal</keyword>
<evidence type="ECO:0000313" key="3">
    <source>
        <dbReference type="Proteomes" id="UP000747542"/>
    </source>
</evidence>
<feature type="non-terminal residue" evidence="2">
    <location>
        <position position="253"/>
    </location>
</feature>
<feature type="chain" id="PRO_5035258359" evidence="1">
    <location>
        <begin position="22"/>
        <end position="253"/>
    </location>
</feature>
<comment type="caution">
    <text evidence="2">The sequence shown here is derived from an EMBL/GenBank/DDBJ whole genome shotgun (WGS) entry which is preliminary data.</text>
</comment>